<feature type="compositionally biased region" description="Basic and acidic residues" evidence="2">
    <location>
        <begin position="56"/>
        <end position="73"/>
    </location>
</feature>
<dbReference type="PANTHER" id="PTHR43283:SF11">
    <property type="entry name" value="BETA-LACTAMASE-RELATED DOMAIN-CONTAINING PROTEIN"/>
    <property type="match status" value="1"/>
</dbReference>
<name>A0ABS4WWL6_9MICO</name>
<feature type="domain" description="Beta-lactamase-related" evidence="4">
    <location>
        <begin position="104"/>
        <end position="430"/>
    </location>
</feature>
<evidence type="ECO:0000313" key="6">
    <source>
        <dbReference type="Proteomes" id="UP001519290"/>
    </source>
</evidence>
<dbReference type="InterPro" id="IPR006311">
    <property type="entry name" value="TAT_signal"/>
</dbReference>
<organism evidence="5 6">
    <name type="scientific">Brachybacterium sacelli</name>
    <dbReference type="NCBI Taxonomy" id="173364"/>
    <lineage>
        <taxon>Bacteria</taxon>
        <taxon>Bacillati</taxon>
        <taxon>Actinomycetota</taxon>
        <taxon>Actinomycetes</taxon>
        <taxon>Micrococcales</taxon>
        <taxon>Dermabacteraceae</taxon>
        <taxon>Brachybacterium</taxon>
    </lineage>
</organism>
<feature type="chain" id="PRO_5046585179" evidence="3">
    <location>
        <begin position="32"/>
        <end position="634"/>
    </location>
</feature>
<proteinExistence type="predicted"/>
<sequence>MDPQITRRTGLTAAALASATTAVGLPAAAFAEGDPAPDKDDSSRRSARSAPSWSHGEGHRHPWDRRPSGRTLHEATPQSVGLDPAVLEELPGILRAGLEVDPARFSGASVLVASQAGIAVEHADGYALRWKNASEQLPEDQWVQARTDTLYDLASISKIFTATSVMQLVEEGSLALDDPVASHLPSFAEGGKGQVTVQHLLTHTGGLPATLGLYSDYPDVPSRIDAALTVAPDAPPGTAYVYSDLGLIALGLVVEKLSGQGLDEYVRKHITEPLGMSETMYNPPAELRDRIAATEYIEYYGELVHGHVHDENAYSLGGVAGHAGVFSTAKDLAVFAQMFLGGGRYGDARILEPQTVQEMYTDRIAEITGVGGDRRGLGPELEAWFYHAGLTSPYSGTHTGFTGTSLVIDPLTDTIVILLTNSVHPTREWSSTSETRRGVSTCVAHALGIVPEEVREGWHAGDEDSTTATLSAAVDLPAAGSGGGSREGSEGSGSGGGSGDPEQGPTVLLDLFTHLETAYDVLAVEASADQGSTWAPLAGTLEARHQQPIAVPDGQITGWGRRRRWQGAFPLVDGEEAMSGEVELRLTLTTDRATRGLGAWVGRIRVTDGKRDVLDTARTEDREHVVAEGWTRGE</sequence>
<dbReference type="InterPro" id="IPR012338">
    <property type="entry name" value="Beta-lactam/transpept-like"/>
</dbReference>
<keyword evidence="3" id="KW-0732">Signal</keyword>
<dbReference type="RefSeq" id="WP_245353992.1">
    <property type="nucleotide sequence ID" value="NZ_BAAAJW010000020.1"/>
</dbReference>
<gene>
    <name evidence="5" type="ORF">JOF43_000510</name>
</gene>
<evidence type="ECO:0000256" key="1">
    <source>
        <dbReference type="ARBA" id="ARBA00022801"/>
    </source>
</evidence>
<dbReference type="InterPro" id="IPR050789">
    <property type="entry name" value="Diverse_Enzym_Activities"/>
</dbReference>
<dbReference type="Gene3D" id="3.40.710.10">
    <property type="entry name" value="DD-peptidase/beta-lactamase superfamily"/>
    <property type="match status" value="1"/>
</dbReference>
<accession>A0ABS4WWL6</accession>
<evidence type="ECO:0000256" key="2">
    <source>
        <dbReference type="SAM" id="MobiDB-lite"/>
    </source>
</evidence>
<dbReference type="Proteomes" id="UP001519290">
    <property type="component" value="Unassembled WGS sequence"/>
</dbReference>
<dbReference type="EMBL" id="JAGIOD010000001">
    <property type="protein sequence ID" value="MBP2380553.1"/>
    <property type="molecule type" value="Genomic_DNA"/>
</dbReference>
<evidence type="ECO:0000259" key="4">
    <source>
        <dbReference type="Pfam" id="PF00144"/>
    </source>
</evidence>
<dbReference type="Pfam" id="PF00144">
    <property type="entry name" value="Beta-lactamase"/>
    <property type="match status" value="1"/>
</dbReference>
<keyword evidence="6" id="KW-1185">Reference proteome</keyword>
<evidence type="ECO:0000313" key="5">
    <source>
        <dbReference type="EMBL" id="MBP2380553.1"/>
    </source>
</evidence>
<protein>
    <submittedName>
        <fullName evidence="5">CubicO group peptidase (Beta-lactamase class C family)</fullName>
    </submittedName>
</protein>
<dbReference type="PROSITE" id="PS51318">
    <property type="entry name" value="TAT"/>
    <property type="match status" value="1"/>
</dbReference>
<comment type="caution">
    <text evidence="5">The sequence shown here is derived from an EMBL/GenBank/DDBJ whole genome shotgun (WGS) entry which is preliminary data.</text>
</comment>
<evidence type="ECO:0000256" key="3">
    <source>
        <dbReference type="SAM" id="SignalP"/>
    </source>
</evidence>
<feature type="region of interest" description="Disordered" evidence="2">
    <location>
        <begin position="476"/>
        <end position="506"/>
    </location>
</feature>
<dbReference type="InterPro" id="IPR001466">
    <property type="entry name" value="Beta-lactam-related"/>
</dbReference>
<dbReference type="PANTHER" id="PTHR43283">
    <property type="entry name" value="BETA-LACTAMASE-RELATED"/>
    <property type="match status" value="1"/>
</dbReference>
<keyword evidence="1" id="KW-0378">Hydrolase</keyword>
<reference evidence="5 6" key="1">
    <citation type="submission" date="2021-03" db="EMBL/GenBank/DDBJ databases">
        <title>Sequencing the genomes of 1000 actinobacteria strains.</title>
        <authorList>
            <person name="Klenk H.-P."/>
        </authorList>
    </citation>
    <scope>NUCLEOTIDE SEQUENCE [LARGE SCALE GENOMIC DNA]</scope>
    <source>
        <strain evidence="5 6">DSM 14566</strain>
    </source>
</reference>
<feature type="compositionally biased region" description="Gly residues" evidence="2">
    <location>
        <begin position="480"/>
        <end position="499"/>
    </location>
</feature>
<dbReference type="SUPFAM" id="SSF56601">
    <property type="entry name" value="beta-lactamase/transpeptidase-like"/>
    <property type="match status" value="1"/>
</dbReference>
<feature type="signal peptide" evidence="3">
    <location>
        <begin position="1"/>
        <end position="31"/>
    </location>
</feature>
<feature type="region of interest" description="Disordered" evidence="2">
    <location>
        <begin position="28"/>
        <end position="79"/>
    </location>
</feature>